<dbReference type="InterPro" id="IPR028116">
    <property type="entry name" value="Cis-CaaD-like"/>
</dbReference>
<sequence length="150" mass="17157">MPLWLVYHPEGTFTTAESKQALVSNITPIYTDGGLPAFYVVVNFVQLPSSCMFVGGKPPVRPFIRITVDHLAVHFSDNVPRRERVLSRIDQALKPHIADNGYDWEYSIDETPRELWKINGVIPPPFQSGDEKNWATLNKPVEWHKTEEKL</sequence>
<accession>A0AAE0K1U8</accession>
<dbReference type="AlphaFoldDB" id="A0AAE0K1U8"/>
<gene>
    <name evidence="2" type="ORF">B0H63DRAFT_77896</name>
</gene>
<keyword evidence="3" id="KW-1185">Reference proteome</keyword>
<proteinExistence type="predicted"/>
<comment type="caution">
    <text evidence="2">The sequence shown here is derived from an EMBL/GenBank/DDBJ whole genome shotgun (WGS) entry which is preliminary data.</text>
</comment>
<dbReference type="Pfam" id="PF14832">
    <property type="entry name" value="Tautomerase_3"/>
    <property type="match status" value="1"/>
</dbReference>
<dbReference type="Proteomes" id="UP001285441">
    <property type="component" value="Unassembled WGS sequence"/>
</dbReference>
<evidence type="ECO:0000313" key="2">
    <source>
        <dbReference type="EMBL" id="KAK3368568.1"/>
    </source>
</evidence>
<reference evidence="2" key="1">
    <citation type="journal article" date="2023" name="Mol. Phylogenet. Evol.">
        <title>Genome-scale phylogeny and comparative genomics of the fungal order Sordariales.</title>
        <authorList>
            <person name="Hensen N."/>
            <person name="Bonometti L."/>
            <person name="Westerberg I."/>
            <person name="Brannstrom I.O."/>
            <person name="Guillou S."/>
            <person name="Cros-Aarteil S."/>
            <person name="Calhoun S."/>
            <person name="Haridas S."/>
            <person name="Kuo A."/>
            <person name="Mondo S."/>
            <person name="Pangilinan J."/>
            <person name="Riley R."/>
            <person name="LaButti K."/>
            <person name="Andreopoulos B."/>
            <person name="Lipzen A."/>
            <person name="Chen C."/>
            <person name="Yan M."/>
            <person name="Daum C."/>
            <person name="Ng V."/>
            <person name="Clum A."/>
            <person name="Steindorff A."/>
            <person name="Ohm R.A."/>
            <person name="Martin F."/>
            <person name="Silar P."/>
            <person name="Natvig D.O."/>
            <person name="Lalanne C."/>
            <person name="Gautier V."/>
            <person name="Ament-Velasquez S.L."/>
            <person name="Kruys A."/>
            <person name="Hutchinson M.I."/>
            <person name="Powell A.J."/>
            <person name="Barry K."/>
            <person name="Miller A.N."/>
            <person name="Grigoriev I.V."/>
            <person name="Debuchy R."/>
            <person name="Gladieux P."/>
            <person name="Hiltunen Thoren M."/>
            <person name="Johannesson H."/>
        </authorList>
    </citation>
    <scope>NUCLEOTIDE SEQUENCE</scope>
    <source>
        <strain evidence="2">CBS 232.78</strain>
    </source>
</reference>
<name>A0AAE0K1U8_9PEZI</name>
<evidence type="ECO:0000313" key="3">
    <source>
        <dbReference type="Proteomes" id="UP001285441"/>
    </source>
</evidence>
<protein>
    <submittedName>
        <fullName evidence="2">Oxalocrotonate tautomerase</fullName>
    </submittedName>
</protein>
<dbReference type="Gene3D" id="3.30.429.10">
    <property type="entry name" value="Macrophage Migration Inhibitory Factor"/>
    <property type="match status" value="1"/>
</dbReference>
<dbReference type="EMBL" id="JAULSW010000010">
    <property type="protein sequence ID" value="KAK3368568.1"/>
    <property type="molecule type" value="Genomic_DNA"/>
</dbReference>
<dbReference type="InterPro" id="IPR014347">
    <property type="entry name" value="Tautomerase/MIF_sf"/>
</dbReference>
<evidence type="ECO:0000259" key="1">
    <source>
        <dbReference type="Pfam" id="PF14832"/>
    </source>
</evidence>
<organism evidence="2 3">
    <name type="scientific">Podospora didyma</name>
    <dbReference type="NCBI Taxonomy" id="330526"/>
    <lineage>
        <taxon>Eukaryota</taxon>
        <taxon>Fungi</taxon>
        <taxon>Dikarya</taxon>
        <taxon>Ascomycota</taxon>
        <taxon>Pezizomycotina</taxon>
        <taxon>Sordariomycetes</taxon>
        <taxon>Sordariomycetidae</taxon>
        <taxon>Sordariales</taxon>
        <taxon>Podosporaceae</taxon>
        <taxon>Podospora</taxon>
    </lineage>
</organism>
<feature type="domain" description="Tautomerase cis-CaaD-like" evidence="1">
    <location>
        <begin position="1"/>
        <end position="139"/>
    </location>
</feature>
<reference evidence="2" key="2">
    <citation type="submission" date="2023-06" db="EMBL/GenBank/DDBJ databases">
        <authorList>
            <consortium name="Lawrence Berkeley National Laboratory"/>
            <person name="Haridas S."/>
            <person name="Hensen N."/>
            <person name="Bonometti L."/>
            <person name="Westerberg I."/>
            <person name="Brannstrom I.O."/>
            <person name="Guillou S."/>
            <person name="Cros-Aarteil S."/>
            <person name="Calhoun S."/>
            <person name="Kuo A."/>
            <person name="Mondo S."/>
            <person name="Pangilinan J."/>
            <person name="Riley R."/>
            <person name="LaButti K."/>
            <person name="Andreopoulos B."/>
            <person name="Lipzen A."/>
            <person name="Chen C."/>
            <person name="Yanf M."/>
            <person name="Daum C."/>
            <person name="Ng V."/>
            <person name="Clum A."/>
            <person name="Steindorff A."/>
            <person name="Ohm R."/>
            <person name="Martin F."/>
            <person name="Silar P."/>
            <person name="Natvig D."/>
            <person name="Lalanne C."/>
            <person name="Gautier V."/>
            <person name="Ament-velasquez S.L."/>
            <person name="Kruys A."/>
            <person name="Hutchinson M.I."/>
            <person name="Powell A.J."/>
            <person name="Barry K."/>
            <person name="Miller A.N."/>
            <person name="Grigoriev I.V."/>
            <person name="Debuchy R."/>
            <person name="Gladieux P."/>
            <person name="Thoren M.H."/>
            <person name="Johannesson H."/>
        </authorList>
    </citation>
    <scope>NUCLEOTIDE SEQUENCE</scope>
    <source>
        <strain evidence="2">CBS 232.78</strain>
    </source>
</reference>